<accession>A0ABT7VTA8</accession>
<dbReference type="Pfam" id="PF01844">
    <property type="entry name" value="HNH"/>
    <property type="match status" value="1"/>
</dbReference>
<keyword evidence="2" id="KW-0540">Nuclease</keyword>
<dbReference type="PANTHER" id="PTHR33877">
    <property type="entry name" value="SLL1193 PROTEIN"/>
    <property type="match status" value="1"/>
</dbReference>
<protein>
    <submittedName>
        <fullName evidence="2">HNH endonuclease domain-containing protein</fullName>
    </submittedName>
</protein>
<dbReference type="Proteomes" id="UP001171945">
    <property type="component" value="Unassembled WGS sequence"/>
</dbReference>
<comment type="caution">
    <text evidence="2">The sequence shown here is derived from an EMBL/GenBank/DDBJ whole genome shotgun (WGS) entry which is preliminary data.</text>
</comment>
<dbReference type="CDD" id="cd00085">
    <property type="entry name" value="HNHc"/>
    <property type="match status" value="1"/>
</dbReference>
<proteinExistence type="predicted"/>
<feature type="domain" description="HNH nuclease" evidence="1">
    <location>
        <begin position="6"/>
        <end position="61"/>
    </location>
</feature>
<dbReference type="SMART" id="SM00507">
    <property type="entry name" value="HNHc"/>
    <property type="match status" value="1"/>
</dbReference>
<evidence type="ECO:0000259" key="1">
    <source>
        <dbReference type="SMART" id="SM00507"/>
    </source>
</evidence>
<reference evidence="2" key="1">
    <citation type="submission" date="2023-06" db="EMBL/GenBank/DDBJ databases">
        <title>Uncultivated large filamentous bacteria from sulfidic sediments reveal new species and different genomic features in energy metabolism and defense.</title>
        <authorList>
            <person name="Fonseca A."/>
        </authorList>
    </citation>
    <scope>NUCLEOTIDE SEQUENCE</scope>
    <source>
        <strain evidence="2">HSG4</strain>
    </source>
</reference>
<sequence length="98" mass="11462">MTITVDVREQVRQRANFACEFCGVTEIDTGGQLTIDHFQPSTKQGSDSLKNLIYCCIRCNQYKLDYWSTHANEPVLWKPRHEPHSKHFLELKDAHFTH</sequence>
<organism evidence="2 3">
    <name type="scientific">Candidatus Marithioploca araucensis</name>
    <dbReference type="NCBI Taxonomy" id="70273"/>
    <lineage>
        <taxon>Bacteria</taxon>
        <taxon>Pseudomonadati</taxon>
        <taxon>Pseudomonadota</taxon>
        <taxon>Gammaproteobacteria</taxon>
        <taxon>Thiotrichales</taxon>
        <taxon>Thiotrichaceae</taxon>
        <taxon>Candidatus Marithioploca</taxon>
    </lineage>
</organism>
<dbReference type="EMBL" id="JAUCGM010000298">
    <property type="protein sequence ID" value="MDM8562805.1"/>
    <property type="molecule type" value="Genomic_DNA"/>
</dbReference>
<dbReference type="InterPro" id="IPR052892">
    <property type="entry name" value="NA-targeting_endonuclease"/>
</dbReference>
<gene>
    <name evidence="2" type="ORF">QUF54_05565</name>
</gene>
<name>A0ABT7VTA8_9GAMM</name>
<evidence type="ECO:0000313" key="2">
    <source>
        <dbReference type="EMBL" id="MDM8562805.1"/>
    </source>
</evidence>
<dbReference type="GO" id="GO:0004519">
    <property type="term" value="F:endonuclease activity"/>
    <property type="evidence" value="ECO:0007669"/>
    <property type="project" value="UniProtKB-KW"/>
</dbReference>
<evidence type="ECO:0000313" key="3">
    <source>
        <dbReference type="Proteomes" id="UP001171945"/>
    </source>
</evidence>
<dbReference type="PANTHER" id="PTHR33877:SF2">
    <property type="entry name" value="OS07G0170200 PROTEIN"/>
    <property type="match status" value="1"/>
</dbReference>
<keyword evidence="2" id="KW-0255">Endonuclease</keyword>
<keyword evidence="2" id="KW-0378">Hydrolase</keyword>
<dbReference type="Gene3D" id="1.10.30.50">
    <property type="match status" value="1"/>
</dbReference>
<dbReference type="InterPro" id="IPR002711">
    <property type="entry name" value="HNH"/>
</dbReference>
<keyword evidence="3" id="KW-1185">Reference proteome</keyword>
<dbReference type="InterPro" id="IPR003615">
    <property type="entry name" value="HNH_nuc"/>
</dbReference>